<dbReference type="RefSeq" id="WP_005980908.1">
    <property type="nucleotide sequence ID" value="NZ_CABKNW010000005.1"/>
</dbReference>
<dbReference type="AlphaFoldDB" id="A0AAX2JD73"/>
<dbReference type="GeneID" id="78453813"/>
<gene>
    <name evidence="11" type="primary">nadB_3</name>
    <name evidence="11" type="ORF">NCTC12112_02535</name>
</gene>
<dbReference type="Proteomes" id="UP000249008">
    <property type="component" value="Chromosome 1"/>
</dbReference>
<dbReference type="PANTHER" id="PTHR42716">
    <property type="entry name" value="L-ASPARTATE OXIDASE"/>
    <property type="match status" value="1"/>
</dbReference>
<evidence type="ECO:0000313" key="11">
    <source>
        <dbReference type="EMBL" id="SQJ11039.1"/>
    </source>
</evidence>
<evidence type="ECO:0000256" key="4">
    <source>
        <dbReference type="ARBA" id="ARBA00012173"/>
    </source>
</evidence>
<dbReference type="GO" id="GO:0008734">
    <property type="term" value="F:L-aspartate oxidase activity"/>
    <property type="evidence" value="ECO:0007669"/>
    <property type="project" value="UniProtKB-EC"/>
</dbReference>
<dbReference type="SUPFAM" id="SSF51905">
    <property type="entry name" value="FAD/NAD(P)-binding domain"/>
    <property type="match status" value="1"/>
</dbReference>
<dbReference type="InterPro" id="IPR003953">
    <property type="entry name" value="FAD-dep_OxRdtase_2_FAD-bd"/>
</dbReference>
<evidence type="ECO:0000256" key="3">
    <source>
        <dbReference type="ARBA" id="ARBA00008562"/>
    </source>
</evidence>
<evidence type="ECO:0000256" key="2">
    <source>
        <dbReference type="ARBA" id="ARBA00004950"/>
    </source>
</evidence>
<dbReference type="GO" id="GO:0034628">
    <property type="term" value="P:'de novo' NAD+ biosynthetic process from L-aspartate"/>
    <property type="evidence" value="ECO:0007669"/>
    <property type="project" value="TreeGrafter"/>
</dbReference>
<dbReference type="NCBIfam" id="NF004820">
    <property type="entry name" value="PRK06175.1"/>
    <property type="match status" value="1"/>
</dbReference>
<evidence type="ECO:0000256" key="1">
    <source>
        <dbReference type="ARBA" id="ARBA00001974"/>
    </source>
</evidence>
<evidence type="ECO:0000313" key="12">
    <source>
        <dbReference type="Proteomes" id="UP000249008"/>
    </source>
</evidence>
<evidence type="ECO:0000256" key="7">
    <source>
        <dbReference type="ARBA" id="ARBA00022827"/>
    </source>
</evidence>
<dbReference type="InterPro" id="IPR005288">
    <property type="entry name" value="NadB"/>
</dbReference>
<comment type="pathway">
    <text evidence="2">Cofactor biosynthesis; NAD(+) biosynthesis; iminoaspartate from L-aspartate (oxidase route): step 1/1.</text>
</comment>
<evidence type="ECO:0000256" key="6">
    <source>
        <dbReference type="ARBA" id="ARBA00022642"/>
    </source>
</evidence>
<keyword evidence="5" id="KW-0285">Flavoprotein</keyword>
<evidence type="ECO:0000256" key="8">
    <source>
        <dbReference type="ARBA" id="ARBA00023002"/>
    </source>
</evidence>
<dbReference type="SUPFAM" id="SSF56425">
    <property type="entry name" value="Succinate dehydrogenase/fumarate reductase flavoprotein, catalytic domain"/>
    <property type="match status" value="1"/>
</dbReference>
<feature type="domain" description="FAD-dependent oxidoreductase 2 FAD-binding" evidence="10">
    <location>
        <begin position="6"/>
        <end position="371"/>
    </location>
</feature>
<keyword evidence="8 11" id="KW-0560">Oxidoreductase</keyword>
<dbReference type="InterPro" id="IPR036188">
    <property type="entry name" value="FAD/NAD-bd_sf"/>
</dbReference>
<dbReference type="Gene3D" id="3.90.700.10">
    <property type="entry name" value="Succinate dehydrogenase/fumarate reductase flavoprotein, catalytic domain"/>
    <property type="match status" value="1"/>
</dbReference>
<dbReference type="Gene3D" id="3.50.50.60">
    <property type="entry name" value="FAD/NAD(P)-binding domain"/>
    <property type="match status" value="1"/>
</dbReference>
<reference evidence="11 12" key="1">
    <citation type="submission" date="2018-06" db="EMBL/GenBank/DDBJ databases">
        <authorList>
            <consortium name="Pathogen Informatics"/>
            <person name="Doyle S."/>
        </authorList>
    </citation>
    <scope>NUCLEOTIDE SEQUENCE [LARGE SCALE GENOMIC DNA]</scope>
    <source>
        <strain evidence="11 12">NCTC12112</strain>
    </source>
</reference>
<dbReference type="PRINTS" id="PR00368">
    <property type="entry name" value="FADPNR"/>
</dbReference>
<comment type="cofactor">
    <cofactor evidence="1">
        <name>FAD</name>
        <dbReference type="ChEBI" id="CHEBI:57692"/>
    </cofactor>
</comment>
<dbReference type="EMBL" id="LS483487">
    <property type="protein sequence ID" value="SQJ11039.1"/>
    <property type="molecule type" value="Genomic_DNA"/>
</dbReference>
<dbReference type="Pfam" id="PF00890">
    <property type="entry name" value="FAD_binding_2"/>
    <property type="match status" value="1"/>
</dbReference>
<dbReference type="EC" id="1.4.3.16" evidence="4"/>
<organism evidence="11 12">
    <name type="scientific">Fusobacterium ulcerans</name>
    <dbReference type="NCBI Taxonomy" id="861"/>
    <lineage>
        <taxon>Bacteria</taxon>
        <taxon>Fusobacteriati</taxon>
        <taxon>Fusobacteriota</taxon>
        <taxon>Fusobacteriia</taxon>
        <taxon>Fusobacteriales</taxon>
        <taxon>Fusobacteriaceae</taxon>
        <taxon>Fusobacterium</taxon>
    </lineage>
</organism>
<accession>A0AAX2JD73</accession>
<dbReference type="KEGG" id="ful:C4N20_03260"/>
<comment type="similarity">
    <text evidence="3">Belongs to the FAD-dependent oxidoreductase 2 family. NadB subfamily.</text>
</comment>
<evidence type="ECO:0000256" key="5">
    <source>
        <dbReference type="ARBA" id="ARBA00022630"/>
    </source>
</evidence>
<dbReference type="InterPro" id="IPR027477">
    <property type="entry name" value="Succ_DH/fumarate_Rdtase_cat_sf"/>
</dbReference>
<keyword evidence="6" id="KW-0662">Pyridine nucleotide biosynthesis</keyword>
<evidence type="ECO:0000259" key="10">
    <source>
        <dbReference type="Pfam" id="PF00890"/>
    </source>
</evidence>
<name>A0AAX2JD73_9FUSO</name>
<keyword evidence="7" id="KW-0274">FAD</keyword>
<protein>
    <recommendedName>
        <fullName evidence="4">L-aspartate oxidase</fullName>
        <ecNumber evidence="4">1.4.3.16</ecNumber>
    </recommendedName>
</protein>
<comment type="catalytic activity">
    <reaction evidence="9">
        <text>L-aspartate + O2 = iminosuccinate + H2O2</text>
        <dbReference type="Rhea" id="RHEA:25876"/>
        <dbReference type="ChEBI" id="CHEBI:15379"/>
        <dbReference type="ChEBI" id="CHEBI:16240"/>
        <dbReference type="ChEBI" id="CHEBI:29991"/>
        <dbReference type="ChEBI" id="CHEBI:77875"/>
        <dbReference type="EC" id="1.4.3.16"/>
    </reaction>
    <physiologicalReaction direction="left-to-right" evidence="9">
        <dbReference type="Rhea" id="RHEA:25877"/>
    </physiologicalReaction>
</comment>
<dbReference type="PROSITE" id="PS51257">
    <property type="entry name" value="PROKAR_LIPOPROTEIN"/>
    <property type="match status" value="1"/>
</dbReference>
<sequence>MKNNYDVVIVGTGAGGCFTALHFPEDKNILMVTKSELEESDSFLAQGGICVLKDKDDFESFLEDTLEAGHYKNSEDAVKLMINSSRNIINELIDFGVDFTNKDGELLYTREGAHSKPRILYHKDVTGKEITEKLLKKVRERKNITILTKIMMVDIISENNICGGVVLKNEQGKIFPVYSKYTVLATGGLGGIYENSTNFPHLTGDALGIAIKNDIKLKDISYIQIHPTTLYSKKHERKFLISESVRGEGAFLYDKEYNRFADELIPRDKLTKKILEQMEKDGTNHVWLDMRPVIKKGIDIKKRFPNIVKKCLEEGYDVEKECIPVVPAQHYFMGGIEVDLNSRTSMKNLYAVGETSCNGVHGANRLASNSLLETLVFGKRAAEDVCSQKNESVLEKFEFNEKKYKDTDKLIREYKEIIFEEIEKDKIQKEKNL</sequence>
<proteinExistence type="inferred from homology"/>
<evidence type="ECO:0000256" key="9">
    <source>
        <dbReference type="ARBA" id="ARBA00048305"/>
    </source>
</evidence>
<dbReference type="PANTHER" id="PTHR42716:SF2">
    <property type="entry name" value="L-ASPARTATE OXIDASE, CHLOROPLASTIC"/>
    <property type="match status" value="1"/>
</dbReference>